<feature type="domain" description="Glycosyl transferase family 28 C-terminal" evidence="1">
    <location>
        <begin position="247"/>
        <end position="339"/>
    </location>
</feature>
<dbReference type="Proteomes" id="UP001589748">
    <property type="component" value="Unassembled WGS sequence"/>
</dbReference>
<comment type="caution">
    <text evidence="2">The sequence shown here is derived from an EMBL/GenBank/DDBJ whole genome shotgun (WGS) entry which is preliminary data.</text>
</comment>
<proteinExistence type="predicted"/>
<evidence type="ECO:0000313" key="2">
    <source>
        <dbReference type="EMBL" id="MFB9378759.1"/>
    </source>
</evidence>
<reference evidence="2 3" key="1">
    <citation type="submission" date="2024-09" db="EMBL/GenBank/DDBJ databases">
        <authorList>
            <person name="Sun Q."/>
            <person name="Mori K."/>
        </authorList>
    </citation>
    <scope>NUCLEOTIDE SEQUENCE [LARGE SCALE GENOMIC DNA]</scope>
    <source>
        <strain evidence="2 3">TISTR 1856</strain>
    </source>
</reference>
<evidence type="ECO:0000313" key="3">
    <source>
        <dbReference type="Proteomes" id="UP001589748"/>
    </source>
</evidence>
<accession>A0ABV5LXI5</accession>
<name>A0ABV5LXI5_9ACTN</name>
<dbReference type="PANTHER" id="PTHR21015:SF28">
    <property type="entry name" value="SLL1722 PROTEIN"/>
    <property type="match status" value="1"/>
</dbReference>
<evidence type="ECO:0000259" key="1">
    <source>
        <dbReference type="Pfam" id="PF04101"/>
    </source>
</evidence>
<dbReference type="PANTHER" id="PTHR21015">
    <property type="entry name" value="UDP-N-ACETYLGLUCOSAMINE--N-ACETYLMURAMYL-(PENTAPEPTIDE) PYROPHOSPHORYL-UNDECAPRENOL N-ACETYLGLUCOSAMINE TRANSFERASE 1"/>
    <property type="match status" value="1"/>
</dbReference>
<dbReference type="Pfam" id="PF04101">
    <property type="entry name" value="Glyco_tran_28_C"/>
    <property type="match status" value="1"/>
</dbReference>
<dbReference type="SUPFAM" id="SSF53756">
    <property type="entry name" value="UDP-Glycosyltransferase/glycogen phosphorylase"/>
    <property type="match status" value="2"/>
</dbReference>
<dbReference type="Gene3D" id="3.40.50.2000">
    <property type="entry name" value="Glycogen Phosphorylase B"/>
    <property type="match status" value="1"/>
</dbReference>
<dbReference type="EMBL" id="JBHMDM010000011">
    <property type="protein sequence ID" value="MFB9378759.1"/>
    <property type="molecule type" value="Genomic_DNA"/>
</dbReference>
<organism evidence="2 3">
    <name type="scientific">Kineococcus gynurae</name>
    <dbReference type="NCBI Taxonomy" id="452979"/>
    <lineage>
        <taxon>Bacteria</taxon>
        <taxon>Bacillati</taxon>
        <taxon>Actinomycetota</taxon>
        <taxon>Actinomycetes</taxon>
        <taxon>Kineosporiales</taxon>
        <taxon>Kineosporiaceae</taxon>
        <taxon>Kineococcus</taxon>
    </lineage>
</organism>
<dbReference type="InterPro" id="IPR007235">
    <property type="entry name" value="Glyco_trans_28_C"/>
</dbReference>
<protein>
    <submittedName>
        <fullName evidence="2">Glycosyltransferase family protein</fullName>
    </submittedName>
</protein>
<gene>
    <name evidence="2" type="ORF">ACFFVI_17490</name>
</gene>
<dbReference type="RefSeq" id="WP_380140314.1">
    <property type="nucleotide sequence ID" value="NZ_JBHLUI010000013.1"/>
</dbReference>
<keyword evidence="3" id="KW-1185">Reference proteome</keyword>
<sequence>MRRIPARPRRARRARIALYGHDTCGLGHLQRNLALAGALSELPGGADVLLVTGSPHAQRFSRPPGVELLVLPAVRKTTDGEYRADVLDIPLEDLVDLRAAAATAALLAFDPDVFIVDKTPTGFRGELLSALSALRHNGTTNILGLRDVLDSPEVAAAEWIRDQGPEAAADLFEEVWVYGDAEVHDLTRDLGAGAGFRFLGYLAEGRPEVADPLPRNDPRSRTVLATVGGGIDAAALVRTLVATPLPARTELVLLPGPFADEQLRGELDRAAATRRDLHVVGFSAAASHWLAEADAVVCMGGYNTVTEILATDTPALVVPRTRPRREQLVRARSLQRVGALDLLPLPDPGRPAPADLAAWITAALGGGAAQRDRLVTARTRIARDGLDAVRDRTAELLDATQELISRAQ</sequence>